<sequence length="264" mass="28177">MASHNNNQNAPDINTSYPGHIYNFDDKTQTCEVQLAIENLFVGYAEAYTLQPKQRLQGVPVQFIQGGGWSLTHPVPDGTPCYVHFSQRGIDHWLSQNKDSAGLINGRPAPEFSQLFSHNAAVCTIGTQPLTKVIPGFNGGVAELRNADRSQRLTLHGDGLIEIITGAAKIQITKDSEILVEVTSQATVKAPQITLDGDTTVTKSLTVMGGMAVSGTKDGSTATFTGNFKMDGNMVQTGSLTLNGIKVDGHTHTNPEGGDVGPMK</sequence>
<dbReference type="Pfam" id="PF18352">
    <property type="entry name" value="Gp138_N"/>
    <property type="match status" value="1"/>
</dbReference>
<organism evidence="3 4">
    <name type="scientific">Escherichia phage ST32</name>
    <dbReference type="NCBI Taxonomy" id="2005048"/>
    <lineage>
        <taxon>Viruses</taxon>
        <taxon>Duplodnaviria</taxon>
        <taxon>Heunggongvirae</taxon>
        <taxon>Uroviricota</taxon>
        <taxon>Caudoviricetes</taxon>
        <taxon>Chaseviridae</taxon>
        <taxon>Cleopatravirinae</taxon>
        <taxon>Carltongylesvirus</taxon>
        <taxon>Carltongylesvirus ST32</taxon>
    </lineage>
</organism>
<gene>
    <name evidence="3" type="ORF">ST32_0070</name>
</gene>
<dbReference type="EMBL" id="MF044458">
    <property type="protein sequence ID" value="ASD53985.1"/>
    <property type="molecule type" value="Genomic_DNA"/>
</dbReference>
<reference evidence="4" key="1">
    <citation type="submission" date="2017-05" db="EMBL/GenBank/DDBJ databases">
        <title>ST32 complete genome sequence.</title>
        <authorList>
            <person name="Liu X."/>
            <person name="Liu H."/>
        </authorList>
    </citation>
    <scope>NUCLEOTIDE SEQUENCE [LARGE SCALE GENOMIC DNA]</scope>
</reference>
<evidence type="ECO:0000259" key="2">
    <source>
        <dbReference type="Pfam" id="PF18352"/>
    </source>
</evidence>
<evidence type="ECO:0000313" key="3">
    <source>
        <dbReference type="EMBL" id="ASD53985.1"/>
    </source>
</evidence>
<evidence type="ECO:0000256" key="1">
    <source>
        <dbReference type="SAM" id="MobiDB-lite"/>
    </source>
</evidence>
<protein>
    <submittedName>
        <fullName evidence="3">Baseplate assembly protein</fullName>
    </submittedName>
</protein>
<dbReference type="Proteomes" id="UP000222133">
    <property type="component" value="Segment"/>
</dbReference>
<proteinExistence type="predicted"/>
<keyword evidence="4" id="KW-1185">Reference proteome</keyword>
<dbReference type="Gene3D" id="2.40.50.230">
    <property type="entry name" value="Gp5 N-terminal domain"/>
    <property type="match status" value="1"/>
</dbReference>
<dbReference type="InterPro" id="IPR037026">
    <property type="entry name" value="Vgr_OB-fold_dom_sf"/>
</dbReference>
<feature type="domain" description="Phage protein Gp138 N-terminal" evidence="2">
    <location>
        <begin position="18"/>
        <end position="99"/>
    </location>
</feature>
<evidence type="ECO:0000313" key="4">
    <source>
        <dbReference type="Proteomes" id="UP000222133"/>
    </source>
</evidence>
<feature type="region of interest" description="Disordered" evidence="1">
    <location>
        <begin position="245"/>
        <end position="264"/>
    </location>
</feature>
<dbReference type="InterPro" id="IPR041599">
    <property type="entry name" value="Gp138_N"/>
</dbReference>
<name>A0A218MAL0_9CAUD</name>
<accession>A0A218MAL0</accession>